<dbReference type="GO" id="GO:0005737">
    <property type="term" value="C:cytoplasm"/>
    <property type="evidence" value="ECO:0007669"/>
    <property type="project" value="TreeGrafter"/>
</dbReference>
<evidence type="ECO:0000313" key="11">
    <source>
        <dbReference type="EMBL" id="NEY71339.1"/>
    </source>
</evidence>
<comment type="similarity">
    <text evidence="3 9">Belongs to the PNP/MTAP phosphorylase family.</text>
</comment>
<dbReference type="SUPFAM" id="SSF53167">
    <property type="entry name" value="Purine and uridine phosphorylases"/>
    <property type="match status" value="1"/>
</dbReference>
<gene>
    <name evidence="11" type="ORF">G4D63_06235</name>
</gene>
<keyword evidence="5" id="KW-0597">Phosphoprotein</keyword>
<evidence type="ECO:0000256" key="9">
    <source>
        <dbReference type="PIRNR" id="PIRNR000477"/>
    </source>
</evidence>
<dbReference type="InterPro" id="IPR011268">
    <property type="entry name" value="Purine_phosphorylase"/>
</dbReference>
<keyword evidence="7 9" id="KW-0808">Transferase</keyword>
<organism evidence="11 12">
    <name type="scientific">Bacillus mesophilus</name>
    <dbReference type="NCBI Taxonomy" id="1808955"/>
    <lineage>
        <taxon>Bacteria</taxon>
        <taxon>Bacillati</taxon>
        <taxon>Bacillota</taxon>
        <taxon>Bacilli</taxon>
        <taxon>Bacillales</taxon>
        <taxon>Bacillaceae</taxon>
        <taxon>Bacillus</taxon>
    </lineage>
</organism>
<evidence type="ECO:0000313" key="12">
    <source>
        <dbReference type="Proteomes" id="UP000481043"/>
    </source>
</evidence>
<evidence type="ECO:0000256" key="6">
    <source>
        <dbReference type="ARBA" id="ARBA00022676"/>
    </source>
</evidence>
<dbReference type="Pfam" id="PF01048">
    <property type="entry name" value="PNP_UDP_1"/>
    <property type="match status" value="1"/>
</dbReference>
<evidence type="ECO:0000256" key="3">
    <source>
        <dbReference type="ARBA" id="ARBA00006751"/>
    </source>
</evidence>
<dbReference type="EMBL" id="JAAIWM010000002">
    <property type="protein sequence ID" value="NEY71339.1"/>
    <property type="molecule type" value="Genomic_DNA"/>
</dbReference>
<comment type="pathway">
    <text evidence="2 9">Purine metabolism; purine nucleoside salvage.</text>
</comment>
<proteinExistence type="inferred from homology"/>
<dbReference type="InterPro" id="IPR018099">
    <property type="entry name" value="Purine_phosphorylase-2_CS"/>
</dbReference>
<name>A0A6M0Q6H1_9BACI</name>
<reference evidence="11 12" key="1">
    <citation type="submission" date="2020-02" db="EMBL/GenBank/DDBJ databases">
        <title>Bacillus aquiflavi sp. nov., isolated from yellow water of strong flavor Chinese baijiu in Yibin region of China.</title>
        <authorList>
            <person name="Xie J."/>
        </authorList>
    </citation>
    <scope>NUCLEOTIDE SEQUENCE [LARGE SCALE GENOMIC DNA]</scope>
    <source>
        <strain evidence="11 12">SA4</strain>
    </source>
</reference>
<comment type="subunit">
    <text evidence="4">Homotrimer.</text>
</comment>
<dbReference type="AlphaFoldDB" id="A0A6M0Q6H1"/>
<dbReference type="PROSITE" id="PS01240">
    <property type="entry name" value="PNP_MTAP_2"/>
    <property type="match status" value="1"/>
</dbReference>
<dbReference type="NCBIfam" id="TIGR01697">
    <property type="entry name" value="PNPH-PUNA-XAPA"/>
    <property type="match status" value="1"/>
</dbReference>
<evidence type="ECO:0000256" key="5">
    <source>
        <dbReference type="ARBA" id="ARBA00022553"/>
    </source>
</evidence>
<comment type="caution">
    <text evidence="11">The sequence shown here is derived from an EMBL/GenBank/DDBJ whole genome shotgun (WGS) entry which is preliminary data.</text>
</comment>
<dbReference type="UniPathway" id="UPA00606"/>
<sequence>MENLLSKMNEAVAYIEEQTNIKPEFGLILGSGLGELADEIEEAVKIDYEKIPNFPVSTVEGHAGKLVVGKLQGKPVIAMQGRFHFYEGYSMQEVTFPVRVMKGLGVHSIVVTNACGGMNKDFEPGDLMLIEDHLNMTGANPLIGPNESELGPRFPDMSRAYTREYIQTAKDVAQSLDINVQQGVYAGITGPTYMTPAELIMLRNLGADTIGMSTVPEVIVASHMGLKVLGISCVTDMAIGEELEPLTHEQVVQVANRAKPKFIKLVKEFIAKVQ</sequence>
<keyword evidence="6 9" id="KW-0328">Glycosyltransferase</keyword>
<dbReference type="RefSeq" id="WP_163178800.1">
    <property type="nucleotide sequence ID" value="NZ_JAAIWM010000002.1"/>
</dbReference>
<dbReference type="EC" id="2.4.2.1" evidence="9"/>
<dbReference type="PANTHER" id="PTHR11904:SF9">
    <property type="entry name" value="PURINE NUCLEOSIDE PHOSPHORYLASE-RELATED"/>
    <property type="match status" value="1"/>
</dbReference>
<feature type="domain" description="Nucleoside phosphorylase" evidence="10">
    <location>
        <begin position="25"/>
        <end position="271"/>
    </location>
</feature>
<dbReference type="InterPro" id="IPR000845">
    <property type="entry name" value="Nucleoside_phosphorylase_d"/>
</dbReference>
<evidence type="ECO:0000256" key="8">
    <source>
        <dbReference type="ARBA" id="ARBA00048556"/>
    </source>
</evidence>
<evidence type="ECO:0000259" key="10">
    <source>
        <dbReference type="Pfam" id="PF01048"/>
    </source>
</evidence>
<dbReference type="GO" id="GO:0009116">
    <property type="term" value="P:nucleoside metabolic process"/>
    <property type="evidence" value="ECO:0007669"/>
    <property type="project" value="InterPro"/>
</dbReference>
<accession>A0A6M0Q6H1</accession>
<dbReference type="CDD" id="cd09009">
    <property type="entry name" value="PNP-EcPNPII_like"/>
    <property type="match status" value="1"/>
</dbReference>
<dbReference type="PANTHER" id="PTHR11904">
    <property type="entry name" value="METHYLTHIOADENOSINE/PURINE NUCLEOSIDE PHOSPHORYLASE"/>
    <property type="match status" value="1"/>
</dbReference>
<evidence type="ECO:0000256" key="1">
    <source>
        <dbReference type="ARBA" id="ARBA00002678"/>
    </source>
</evidence>
<dbReference type="Proteomes" id="UP000481043">
    <property type="component" value="Unassembled WGS sequence"/>
</dbReference>
<dbReference type="GO" id="GO:0004731">
    <property type="term" value="F:purine-nucleoside phosphorylase activity"/>
    <property type="evidence" value="ECO:0007669"/>
    <property type="project" value="UniProtKB-EC"/>
</dbReference>
<dbReference type="NCBIfam" id="NF006054">
    <property type="entry name" value="PRK08202.1"/>
    <property type="match status" value="1"/>
</dbReference>
<dbReference type="FunFam" id="3.40.50.1580:FF:000010">
    <property type="entry name" value="Purine nucleoside phosphorylase"/>
    <property type="match status" value="1"/>
</dbReference>
<evidence type="ECO:0000256" key="4">
    <source>
        <dbReference type="ARBA" id="ARBA00011233"/>
    </source>
</evidence>
<protein>
    <recommendedName>
        <fullName evidence="9">Purine nucleoside phosphorylase</fullName>
        <ecNumber evidence="9">2.4.2.1</ecNumber>
    </recommendedName>
    <alternativeName>
        <fullName evidence="9">Inosine-guanosine phosphorylase</fullName>
    </alternativeName>
</protein>
<evidence type="ECO:0000256" key="2">
    <source>
        <dbReference type="ARBA" id="ARBA00005058"/>
    </source>
</evidence>
<dbReference type="NCBIfam" id="TIGR01700">
    <property type="entry name" value="PNPH"/>
    <property type="match status" value="1"/>
</dbReference>
<comment type="catalytic activity">
    <reaction evidence="8 9">
        <text>a purine 2'-deoxy-D-ribonucleoside + phosphate = a purine nucleobase + 2-deoxy-alpha-D-ribose 1-phosphate</text>
        <dbReference type="Rhea" id="RHEA:36431"/>
        <dbReference type="ChEBI" id="CHEBI:26386"/>
        <dbReference type="ChEBI" id="CHEBI:43474"/>
        <dbReference type="ChEBI" id="CHEBI:57259"/>
        <dbReference type="ChEBI" id="CHEBI:142361"/>
        <dbReference type="EC" id="2.4.2.1"/>
    </reaction>
</comment>
<comment type="function">
    <text evidence="1">The purine nucleoside phosphorylases catalyze the phosphorolytic breakdown of the N-glycosidic bond in the beta-(deoxy)ribonucleoside molecules, with the formation of the corresponding free purine bases and pentose-1-phosphate. Cleaves guanosine, inosine, 2'-deoxyguanosine and 2'-deoxyinosine.</text>
</comment>
<dbReference type="InterPro" id="IPR035994">
    <property type="entry name" value="Nucleoside_phosphorylase_sf"/>
</dbReference>
<keyword evidence="12" id="KW-1185">Reference proteome</keyword>
<dbReference type="Gene3D" id="3.40.50.1580">
    <property type="entry name" value="Nucleoside phosphorylase domain"/>
    <property type="match status" value="1"/>
</dbReference>
<evidence type="ECO:0000256" key="7">
    <source>
        <dbReference type="ARBA" id="ARBA00022679"/>
    </source>
</evidence>
<dbReference type="PIRSF" id="PIRSF000477">
    <property type="entry name" value="PurNPase"/>
    <property type="match status" value="1"/>
</dbReference>
<dbReference type="InterPro" id="IPR011270">
    <property type="entry name" value="Pur_Nuc_Pase_Ino/Guo-sp"/>
</dbReference>